<proteinExistence type="predicted"/>
<accession>A0A7S4J382</accession>
<dbReference type="AlphaFoldDB" id="A0A7S4J382"/>
<dbReference type="PANTHER" id="PTHR32301">
    <property type="entry name" value="COUNTIN RECEPTOR CNR3-RELATED"/>
    <property type="match status" value="1"/>
</dbReference>
<dbReference type="InterPro" id="IPR027417">
    <property type="entry name" value="P-loop_NTPase"/>
</dbReference>
<reference evidence="1" key="1">
    <citation type="submission" date="2021-01" db="EMBL/GenBank/DDBJ databases">
        <authorList>
            <person name="Corre E."/>
            <person name="Pelletier E."/>
            <person name="Niang G."/>
            <person name="Scheremetjew M."/>
            <person name="Finn R."/>
            <person name="Kale V."/>
            <person name="Holt S."/>
            <person name="Cochrane G."/>
            <person name="Meng A."/>
            <person name="Brown T."/>
            <person name="Cohen L."/>
        </authorList>
    </citation>
    <scope>NUCLEOTIDE SEQUENCE</scope>
    <source>
        <strain evidence="1">Isolate 1302-5</strain>
    </source>
</reference>
<dbReference type="EMBL" id="HBKQ01030202">
    <property type="protein sequence ID" value="CAE2249477.1"/>
    <property type="molecule type" value="Transcribed_RNA"/>
</dbReference>
<organism evidence="1">
    <name type="scientific">Odontella aurita</name>
    <dbReference type="NCBI Taxonomy" id="265563"/>
    <lineage>
        <taxon>Eukaryota</taxon>
        <taxon>Sar</taxon>
        <taxon>Stramenopiles</taxon>
        <taxon>Ochrophyta</taxon>
        <taxon>Bacillariophyta</taxon>
        <taxon>Mediophyceae</taxon>
        <taxon>Biddulphiophycidae</taxon>
        <taxon>Eupodiscales</taxon>
        <taxon>Odontellaceae</taxon>
        <taxon>Odontella</taxon>
    </lineage>
</organism>
<evidence type="ECO:0000313" key="1">
    <source>
        <dbReference type="EMBL" id="CAE2249477.1"/>
    </source>
</evidence>
<protein>
    <submittedName>
        <fullName evidence="1">Uncharacterized protein</fullName>
    </submittedName>
</protein>
<sequence length="368" mass="41470">MMLPKLNKREKTCLGLLGAGAAALLLSSDSVGEESESLLFNPDVKSPLRRILAAPTEGIRGLNLVINGYDQSEEKILPEFYSGFKNVWDGIIEADTPVMWYVPKAGGNTIAKVLGKCLEMVTCSSMVNTVEDGLLPDDQIRVHYNETVGSFVNVDPSTPAGIQKAIGYDLIGQGVADILITHLLRDVAPLFETKKGRLFAMLRHPTKRIADQFYYRQWATWEPSFDSELAAMSIDDYAASDRLIENFMVRSLVGKVSNDDVTSDDVALAKDILRRKFIIGIAEPTWFDRSVVRFEQYFGWWEDKGILLNKTTNYCHYQEIENGNHFGNHPRLLQGSGAYNMITSRYWADIELYMYAKNELFQEQQALV</sequence>
<gene>
    <name evidence="1" type="ORF">OAUR00152_LOCUS20541</name>
</gene>
<dbReference type="Gene3D" id="3.40.50.300">
    <property type="entry name" value="P-loop containing nucleotide triphosphate hydrolases"/>
    <property type="match status" value="1"/>
</dbReference>
<dbReference type="InterPro" id="IPR053259">
    <property type="entry name" value="Golvesin-related_Golgi"/>
</dbReference>
<dbReference type="PANTHER" id="PTHR32301:SF6">
    <property type="entry name" value="GOLVESIN-RELATED"/>
    <property type="match status" value="1"/>
</dbReference>
<name>A0A7S4J382_9STRA</name>